<feature type="short sequence motif" description="Q motif" evidence="6">
    <location>
        <begin position="4"/>
        <end position="32"/>
    </location>
</feature>
<dbReference type="InterPro" id="IPR044742">
    <property type="entry name" value="DEAD/DEAH_RhlB"/>
</dbReference>
<keyword evidence="5" id="KW-0694">RNA-binding</keyword>
<evidence type="ECO:0000313" key="10">
    <source>
        <dbReference type="EMBL" id="MDZ5757527.1"/>
    </source>
</evidence>
<evidence type="ECO:0000259" key="8">
    <source>
        <dbReference type="PROSITE" id="PS51194"/>
    </source>
</evidence>
<evidence type="ECO:0000256" key="1">
    <source>
        <dbReference type="ARBA" id="ARBA00022741"/>
    </source>
</evidence>
<sequence length="483" mass="54046">MGKKEFADYGIGEDVLKALNGLGYFQPTKVQEEVIPVALADMDVIVTSQTGSGKTASFGIPLCEKILWEENRPQALVLVPTRELALQVNEDIANIGRFRRIKATSVFGKASFERQKSELKQKSHIVVGTPGRVLDHLKKGTFPVDKLEYLILDEADEMLNMGFIDQVEEIIGFLPKERQTLLFSATMPVEVERLASHYMKDEAVSIKIETTEDSKPKILKSFLMVSGDKKMPTLLDLLTVENPDSCIVFCNRQETVNNVYEYLNKAGLPVDKLHGGMIQEDRFDVMDDFRKGKFRYLVATDVAARGIDVDNITHVVNYDVPVEKESFVHRIGRTGRAGKTGVALTLVEPYEKERWAEIKRYSASDVSEITAPSARFVLRHKPAFEKKIAERPRLKKDKGTVLSQDITKLYFNGGKKKKIRAIDFVGTISKIPGIQADDIGIITIGDQGSYVEILNGKGPLVLNAMKTKNVKGKTLKVNIARRK</sequence>
<comment type="similarity">
    <text evidence="5">Belongs to the DEAD box helicase family. DbpA subfamily.</text>
</comment>
<dbReference type="InterPro" id="IPR014001">
    <property type="entry name" value="Helicase_ATP-bd"/>
</dbReference>
<feature type="domain" description="Helicase ATP-binding" evidence="7">
    <location>
        <begin position="35"/>
        <end position="205"/>
    </location>
</feature>
<dbReference type="Pfam" id="PF00270">
    <property type="entry name" value="DEAD"/>
    <property type="match status" value="1"/>
</dbReference>
<dbReference type="PANTHER" id="PTHR47959">
    <property type="entry name" value="ATP-DEPENDENT RNA HELICASE RHLE-RELATED"/>
    <property type="match status" value="1"/>
</dbReference>
<dbReference type="CDD" id="cd00268">
    <property type="entry name" value="DEADc"/>
    <property type="match status" value="1"/>
</dbReference>
<dbReference type="PANTHER" id="PTHR47959:SF1">
    <property type="entry name" value="ATP-DEPENDENT RNA HELICASE DBPA"/>
    <property type="match status" value="1"/>
</dbReference>
<dbReference type="HAMAP" id="MF_00965">
    <property type="entry name" value="DEAD_helicase_DbpA"/>
    <property type="match status" value="1"/>
</dbReference>
<evidence type="ECO:0000256" key="2">
    <source>
        <dbReference type="ARBA" id="ARBA00022801"/>
    </source>
</evidence>
<dbReference type="InterPro" id="IPR005580">
    <property type="entry name" value="DbpA/CsdA_RNA-bd_dom"/>
</dbReference>
<keyword evidence="5" id="KW-0690">Ribosome biogenesis</keyword>
<dbReference type="InterPro" id="IPR050079">
    <property type="entry name" value="DEAD_box_RNA_helicase"/>
</dbReference>
<dbReference type="SUPFAM" id="SSF52540">
    <property type="entry name" value="P-loop containing nucleoside triphosphate hydrolases"/>
    <property type="match status" value="1"/>
</dbReference>
<dbReference type="EMBL" id="JAVBVO010000002">
    <property type="protein sequence ID" value="MDZ5757527.1"/>
    <property type="molecule type" value="Genomic_DNA"/>
</dbReference>
<dbReference type="SMART" id="SM00490">
    <property type="entry name" value="HELICc"/>
    <property type="match status" value="1"/>
</dbReference>
<dbReference type="EC" id="3.6.4.13" evidence="5"/>
<proteinExistence type="inferred from homology"/>
<name>A0AAW9K190_CARML</name>
<keyword evidence="1 5" id="KW-0547">Nucleotide-binding</keyword>
<comment type="function">
    <text evidence="5">DEAD-box RNA helicase involved in the assembly of the 50S ribosomal subunit. Has an RNA-dependent ATPase activity, which is specific for 23S rRNA, and a 3' to 5' RNA helicase activity that uses the energy of ATP hydrolysis to destabilize and unwind short rRNA duplexes.</text>
</comment>
<dbReference type="InterPro" id="IPR027417">
    <property type="entry name" value="P-loop_NTPase"/>
</dbReference>
<dbReference type="GeneID" id="83607140"/>
<evidence type="ECO:0000256" key="5">
    <source>
        <dbReference type="HAMAP-Rule" id="MF_00965"/>
    </source>
</evidence>
<dbReference type="RefSeq" id="WP_010050064.1">
    <property type="nucleotide sequence ID" value="NZ_BJOJ01000055.1"/>
</dbReference>
<feature type="region of interest" description="Involved in 23S rRNA binding" evidence="5">
    <location>
        <begin position="407"/>
        <end position="483"/>
    </location>
</feature>
<evidence type="ECO:0000259" key="9">
    <source>
        <dbReference type="PROSITE" id="PS51195"/>
    </source>
</evidence>
<dbReference type="CDD" id="cd12500">
    <property type="entry name" value="RRM_BsYxiN_like"/>
    <property type="match status" value="1"/>
</dbReference>
<dbReference type="GO" id="GO:0016787">
    <property type="term" value="F:hydrolase activity"/>
    <property type="evidence" value="ECO:0007669"/>
    <property type="project" value="UniProtKB-KW"/>
</dbReference>
<dbReference type="Gene3D" id="3.40.50.300">
    <property type="entry name" value="P-loop containing nucleotide triphosphate hydrolases"/>
    <property type="match status" value="2"/>
</dbReference>
<dbReference type="GO" id="GO:0005524">
    <property type="term" value="F:ATP binding"/>
    <property type="evidence" value="ECO:0007669"/>
    <property type="project" value="UniProtKB-UniRule"/>
</dbReference>
<dbReference type="GO" id="GO:0000027">
    <property type="term" value="P:ribosomal large subunit assembly"/>
    <property type="evidence" value="ECO:0007669"/>
    <property type="project" value="UniProtKB-UniRule"/>
</dbReference>
<comment type="caution">
    <text evidence="10">The sequence shown here is derived from an EMBL/GenBank/DDBJ whole genome shotgun (WGS) entry which is preliminary data.</text>
</comment>
<dbReference type="PROSITE" id="PS51195">
    <property type="entry name" value="Q_MOTIF"/>
    <property type="match status" value="1"/>
</dbReference>
<keyword evidence="2 5" id="KW-0378">Hydrolase</keyword>
<dbReference type="Gene3D" id="3.30.70.330">
    <property type="match status" value="1"/>
</dbReference>
<dbReference type="PROSITE" id="PS51194">
    <property type="entry name" value="HELICASE_CTER"/>
    <property type="match status" value="1"/>
</dbReference>
<dbReference type="GO" id="GO:0005829">
    <property type="term" value="C:cytosol"/>
    <property type="evidence" value="ECO:0007669"/>
    <property type="project" value="TreeGrafter"/>
</dbReference>
<dbReference type="SMART" id="SM00487">
    <property type="entry name" value="DEXDc"/>
    <property type="match status" value="1"/>
</dbReference>
<dbReference type="CDD" id="cd18787">
    <property type="entry name" value="SF2_C_DEAD"/>
    <property type="match status" value="1"/>
</dbReference>
<comment type="domain">
    <text evidence="5">Contains an N-terminal domain that binds non-specifically to RNA and a C-terminal domain that binds specifically and tightly to hairpin 92 of 23S rRNA.</text>
</comment>
<dbReference type="PROSITE" id="PS51192">
    <property type="entry name" value="HELICASE_ATP_BIND_1"/>
    <property type="match status" value="1"/>
</dbReference>
<dbReference type="InterPro" id="IPR012677">
    <property type="entry name" value="Nucleotide-bd_a/b_plait_sf"/>
</dbReference>
<dbReference type="Proteomes" id="UP001290462">
    <property type="component" value="Unassembled WGS sequence"/>
</dbReference>
<keyword evidence="3 5" id="KW-0347">Helicase</keyword>
<evidence type="ECO:0000256" key="4">
    <source>
        <dbReference type="ARBA" id="ARBA00022840"/>
    </source>
</evidence>
<gene>
    <name evidence="5" type="primary">dbpA</name>
    <name evidence="10" type="ORF">RAK27_02540</name>
</gene>
<keyword evidence="5" id="KW-0963">Cytoplasm</keyword>
<dbReference type="PROSITE" id="PS00039">
    <property type="entry name" value="DEAD_ATP_HELICASE"/>
    <property type="match status" value="1"/>
</dbReference>
<comment type="subcellular location">
    <subcellularLocation>
        <location evidence="5">Cytoplasm</location>
    </subcellularLocation>
</comment>
<dbReference type="InterPro" id="IPR028619">
    <property type="entry name" value="DEAD_helicase_DbpA"/>
</dbReference>
<dbReference type="InterPro" id="IPR011545">
    <property type="entry name" value="DEAD/DEAH_box_helicase_dom"/>
</dbReference>
<protein>
    <recommendedName>
        <fullName evidence="5">ATP-dependent RNA helicase DbpA</fullName>
        <ecNumber evidence="5">3.6.4.13</ecNumber>
    </recommendedName>
</protein>
<reference evidence="10" key="1">
    <citation type="submission" date="2023-08" db="EMBL/GenBank/DDBJ databases">
        <title>Genomic characterization of piscicolin 126 produced by Carnobacterium maltaromaticum CM22 strain isolated from salmon (Salmo salar).</title>
        <authorList>
            <person name="Gonzalez-Gragera E."/>
            <person name="Garcia-Lopez J.D."/>
            <person name="Teso-Perez C."/>
            <person name="Gimenez-Hernandez I."/>
            <person name="Peralta-Sanchez J.M."/>
            <person name="Valdivia E."/>
            <person name="Montalban-Lopez M."/>
            <person name="Martin-Platero A.M."/>
            <person name="Banos A."/>
            <person name="Martinez-Bueno M."/>
        </authorList>
    </citation>
    <scope>NUCLEOTIDE SEQUENCE</scope>
    <source>
        <strain evidence="10">CM22</strain>
    </source>
</reference>
<evidence type="ECO:0000256" key="3">
    <source>
        <dbReference type="ARBA" id="ARBA00022806"/>
    </source>
</evidence>
<dbReference type="AlphaFoldDB" id="A0AAW9K190"/>
<dbReference type="InterPro" id="IPR000629">
    <property type="entry name" value="RNA-helicase_DEAD-box_CS"/>
</dbReference>
<dbReference type="InterPro" id="IPR001650">
    <property type="entry name" value="Helicase_C-like"/>
</dbReference>
<evidence type="ECO:0000259" key="7">
    <source>
        <dbReference type="PROSITE" id="PS51192"/>
    </source>
</evidence>
<feature type="domain" description="Helicase C-terminal" evidence="8">
    <location>
        <begin position="233"/>
        <end position="377"/>
    </location>
</feature>
<dbReference type="Pfam" id="PF03880">
    <property type="entry name" value="DbpA"/>
    <property type="match status" value="1"/>
</dbReference>
<dbReference type="GO" id="GO:0034458">
    <property type="term" value="F:3'-5' RNA helicase activity"/>
    <property type="evidence" value="ECO:0007669"/>
    <property type="project" value="UniProtKB-UniRule"/>
</dbReference>
<feature type="domain" description="DEAD-box RNA helicase Q" evidence="9">
    <location>
        <begin position="4"/>
        <end position="32"/>
    </location>
</feature>
<keyword evidence="4 5" id="KW-0067">ATP-binding</keyword>
<dbReference type="InterPro" id="IPR014014">
    <property type="entry name" value="RNA_helicase_DEAD_Q_motif"/>
</dbReference>
<organism evidence="10 11">
    <name type="scientific">Carnobacterium maltaromaticum</name>
    <name type="common">Carnobacterium piscicola</name>
    <dbReference type="NCBI Taxonomy" id="2751"/>
    <lineage>
        <taxon>Bacteria</taxon>
        <taxon>Bacillati</taxon>
        <taxon>Bacillota</taxon>
        <taxon>Bacilli</taxon>
        <taxon>Lactobacillales</taxon>
        <taxon>Carnobacteriaceae</taxon>
        <taxon>Carnobacterium</taxon>
    </lineage>
</organism>
<dbReference type="GO" id="GO:0003723">
    <property type="term" value="F:RNA binding"/>
    <property type="evidence" value="ECO:0007669"/>
    <property type="project" value="UniProtKB-UniRule"/>
</dbReference>
<comment type="catalytic activity">
    <reaction evidence="5">
        <text>ATP + H2O = ADP + phosphate + H(+)</text>
        <dbReference type="Rhea" id="RHEA:13065"/>
        <dbReference type="ChEBI" id="CHEBI:15377"/>
        <dbReference type="ChEBI" id="CHEBI:15378"/>
        <dbReference type="ChEBI" id="CHEBI:30616"/>
        <dbReference type="ChEBI" id="CHEBI:43474"/>
        <dbReference type="ChEBI" id="CHEBI:456216"/>
        <dbReference type="EC" id="3.6.4.13"/>
    </reaction>
</comment>
<dbReference type="Pfam" id="PF00271">
    <property type="entry name" value="Helicase_C"/>
    <property type="match status" value="1"/>
</dbReference>
<evidence type="ECO:0000256" key="6">
    <source>
        <dbReference type="PROSITE-ProRule" id="PRU00552"/>
    </source>
</evidence>
<evidence type="ECO:0000313" key="11">
    <source>
        <dbReference type="Proteomes" id="UP001290462"/>
    </source>
</evidence>
<accession>A0AAW9K190</accession>